<evidence type="ECO:0000256" key="1">
    <source>
        <dbReference type="ARBA" id="ARBA00012513"/>
    </source>
</evidence>
<dbReference type="OrthoDB" id="5979581at2759"/>
<reference evidence="12" key="2">
    <citation type="submission" date="2015-01" db="EMBL/GenBank/DDBJ databases">
        <title>Evolutionary Origins and Diversification of the Mycorrhizal Mutualists.</title>
        <authorList>
            <consortium name="DOE Joint Genome Institute"/>
            <consortium name="Mycorrhizal Genomics Consortium"/>
            <person name="Kohler A."/>
            <person name="Kuo A."/>
            <person name="Nagy L.G."/>
            <person name="Floudas D."/>
            <person name="Copeland A."/>
            <person name="Barry K.W."/>
            <person name="Cichocki N."/>
            <person name="Veneault-Fourrey C."/>
            <person name="LaButti K."/>
            <person name="Lindquist E.A."/>
            <person name="Lipzen A."/>
            <person name="Lundell T."/>
            <person name="Morin E."/>
            <person name="Murat C."/>
            <person name="Riley R."/>
            <person name="Ohm R."/>
            <person name="Sun H."/>
            <person name="Tunlid A."/>
            <person name="Henrissat B."/>
            <person name="Grigoriev I.V."/>
            <person name="Hibbett D.S."/>
            <person name="Martin F."/>
        </authorList>
    </citation>
    <scope>NUCLEOTIDE SEQUENCE [LARGE SCALE GENOMIC DNA]</scope>
    <source>
        <strain evidence="12">F 1598</strain>
    </source>
</reference>
<dbReference type="Gene3D" id="1.10.510.10">
    <property type="entry name" value="Transferase(Phosphotransferase) domain 1"/>
    <property type="match status" value="1"/>
</dbReference>
<evidence type="ECO:0000256" key="9">
    <source>
        <dbReference type="PROSITE-ProRule" id="PRU10141"/>
    </source>
</evidence>
<dbReference type="InterPro" id="IPR000719">
    <property type="entry name" value="Prot_kinase_dom"/>
</dbReference>
<gene>
    <name evidence="11" type="ORF">PILCRDRAFT_81428</name>
</gene>
<evidence type="ECO:0000256" key="3">
    <source>
        <dbReference type="ARBA" id="ARBA00022679"/>
    </source>
</evidence>
<dbReference type="InterPro" id="IPR011009">
    <property type="entry name" value="Kinase-like_dom_sf"/>
</dbReference>
<dbReference type="STRING" id="765440.A0A0C3B6U5"/>
<dbReference type="InterPro" id="IPR051334">
    <property type="entry name" value="SRPK"/>
</dbReference>
<organism evidence="11 12">
    <name type="scientific">Piloderma croceum (strain F 1598)</name>
    <dbReference type="NCBI Taxonomy" id="765440"/>
    <lineage>
        <taxon>Eukaryota</taxon>
        <taxon>Fungi</taxon>
        <taxon>Dikarya</taxon>
        <taxon>Basidiomycota</taxon>
        <taxon>Agaricomycotina</taxon>
        <taxon>Agaricomycetes</taxon>
        <taxon>Agaricomycetidae</taxon>
        <taxon>Atheliales</taxon>
        <taxon>Atheliaceae</taxon>
        <taxon>Piloderma</taxon>
    </lineage>
</organism>
<dbReference type="GO" id="GO:0050684">
    <property type="term" value="P:regulation of mRNA processing"/>
    <property type="evidence" value="ECO:0007669"/>
    <property type="project" value="TreeGrafter"/>
</dbReference>
<dbReference type="Gene3D" id="3.30.200.20">
    <property type="entry name" value="Phosphorylase Kinase, domain 1"/>
    <property type="match status" value="1"/>
</dbReference>
<keyword evidence="5" id="KW-0418">Kinase</keyword>
<comment type="catalytic activity">
    <reaction evidence="8">
        <text>L-seryl-[protein] + ATP = O-phospho-L-seryl-[protein] + ADP + H(+)</text>
        <dbReference type="Rhea" id="RHEA:17989"/>
        <dbReference type="Rhea" id="RHEA-COMP:9863"/>
        <dbReference type="Rhea" id="RHEA-COMP:11604"/>
        <dbReference type="ChEBI" id="CHEBI:15378"/>
        <dbReference type="ChEBI" id="CHEBI:29999"/>
        <dbReference type="ChEBI" id="CHEBI:30616"/>
        <dbReference type="ChEBI" id="CHEBI:83421"/>
        <dbReference type="ChEBI" id="CHEBI:456216"/>
        <dbReference type="EC" id="2.7.11.1"/>
    </reaction>
</comment>
<keyword evidence="4 9" id="KW-0547">Nucleotide-binding</keyword>
<proteinExistence type="predicted"/>
<keyword evidence="3" id="KW-0808">Transferase</keyword>
<dbReference type="PROSITE" id="PS50011">
    <property type="entry name" value="PROTEIN_KINASE_DOM"/>
    <property type="match status" value="1"/>
</dbReference>
<keyword evidence="12" id="KW-1185">Reference proteome</keyword>
<protein>
    <recommendedName>
        <fullName evidence="1">non-specific serine/threonine protein kinase</fullName>
        <ecNumber evidence="1">2.7.11.1</ecNumber>
    </recommendedName>
</protein>
<dbReference type="SUPFAM" id="SSF56112">
    <property type="entry name" value="Protein kinase-like (PK-like)"/>
    <property type="match status" value="1"/>
</dbReference>
<evidence type="ECO:0000256" key="5">
    <source>
        <dbReference type="ARBA" id="ARBA00022777"/>
    </source>
</evidence>
<dbReference type="HOGENOM" id="CLU_000288_81_13_1"/>
<dbReference type="GO" id="GO:0004674">
    <property type="term" value="F:protein serine/threonine kinase activity"/>
    <property type="evidence" value="ECO:0007669"/>
    <property type="project" value="UniProtKB-KW"/>
</dbReference>
<dbReference type="PROSITE" id="PS00107">
    <property type="entry name" value="PROTEIN_KINASE_ATP"/>
    <property type="match status" value="1"/>
</dbReference>
<evidence type="ECO:0000256" key="6">
    <source>
        <dbReference type="ARBA" id="ARBA00022840"/>
    </source>
</evidence>
<dbReference type="Pfam" id="PF00069">
    <property type="entry name" value="Pkinase"/>
    <property type="match status" value="2"/>
</dbReference>
<sequence>VLRKLGRGQFSSTWLARDSQVEERLRYCAIKILTVYATKGHYDHNLLELEIMQTITSSIKTPYLPRLRDHFKTEGPHGQHLCLVLPVLSDSISKFRLSAPSKLLDLPKVKILIVQIVEALVGLHSANIIHTDIEPNNVLFNEGTDTETLNALLDQNPLIVDGEFELNGVNYPIMRSQPIPHPFLWNNPGIIVETYPVCLTDFGTQWVYGERPTRTISAPALRAPEVILGADYGTKVDIWAIGCMTFELLTGRWLFKPTRGQTWRVEDDHLAKMMELTGETFGDKTLARSCKRDEYFDKEGKLLCIGELFPRTLEEVMINYGLPEPDAASAAVFICACLQLNAEERLTAVDLLNHPWLETAYFCC</sequence>
<accession>A0A0C3B6U5</accession>
<dbReference type="AlphaFoldDB" id="A0A0C3B6U5"/>
<evidence type="ECO:0000313" key="12">
    <source>
        <dbReference type="Proteomes" id="UP000054166"/>
    </source>
</evidence>
<name>A0A0C3B6U5_PILCF</name>
<dbReference type="EMBL" id="KN833095">
    <property type="protein sequence ID" value="KIM73047.1"/>
    <property type="molecule type" value="Genomic_DNA"/>
</dbReference>
<reference evidence="11 12" key="1">
    <citation type="submission" date="2014-04" db="EMBL/GenBank/DDBJ databases">
        <authorList>
            <consortium name="DOE Joint Genome Institute"/>
            <person name="Kuo A."/>
            <person name="Tarkka M."/>
            <person name="Buscot F."/>
            <person name="Kohler A."/>
            <person name="Nagy L.G."/>
            <person name="Floudas D."/>
            <person name="Copeland A."/>
            <person name="Barry K.W."/>
            <person name="Cichocki N."/>
            <person name="Veneault-Fourrey C."/>
            <person name="LaButti K."/>
            <person name="Lindquist E.A."/>
            <person name="Lipzen A."/>
            <person name="Lundell T."/>
            <person name="Morin E."/>
            <person name="Murat C."/>
            <person name="Sun H."/>
            <person name="Tunlid A."/>
            <person name="Henrissat B."/>
            <person name="Grigoriev I.V."/>
            <person name="Hibbett D.S."/>
            <person name="Martin F."/>
            <person name="Nordberg H.P."/>
            <person name="Cantor M.N."/>
            <person name="Hua S.X."/>
        </authorList>
    </citation>
    <scope>NUCLEOTIDE SEQUENCE [LARGE SCALE GENOMIC DNA]</scope>
    <source>
        <strain evidence="11 12">F 1598</strain>
    </source>
</reference>
<comment type="catalytic activity">
    <reaction evidence="7">
        <text>L-threonyl-[protein] + ATP = O-phospho-L-threonyl-[protein] + ADP + H(+)</text>
        <dbReference type="Rhea" id="RHEA:46608"/>
        <dbReference type="Rhea" id="RHEA-COMP:11060"/>
        <dbReference type="Rhea" id="RHEA-COMP:11605"/>
        <dbReference type="ChEBI" id="CHEBI:15378"/>
        <dbReference type="ChEBI" id="CHEBI:30013"/>
        <dbReference type="ChEBI" id="CHEBI:30616"/>
        <dbReference type="ChEBI" id="CHEBI:61977"/>
        <dbReference type="ChEBI" id="CHEBI:456216"/>
        <dbReference type="EC" id="2.7.11.1"/>
    </reaction>
</comment>
<feature type="binding site" evidence="9">
    <location>
        <position position="31"/>
    </location>
    <ligand>
        <name>ATP</name>
        <dbReference type="ChEBI" id="CHEBI:30616"/>
    </ligand>
</feature>
<evidence type="ECO:0000256" key="2">
    <source>
        <dbReference type="ARBA" id="ARBA00022527"/>
    </source>
</evidence>
<dbReference type="GO" id="GO:0005524">
    <property type="term" value="F:ATP binding"/>
    <property type="evidence" value="ECO:0007669"/>
    <property type="project" value="UniProtKB-UniRule"/>
</dbReference>
<dbReference type="PANTHER" id="PTHR47634:SF9">
    <property type="entry name" value="PROTEIN KINASE DOMAIN-CONTAINING PROTEIN-RELATED"/>
    <property type="match status" value="1"/>
</dbReference>
<dbReference type="GO" id="GO:0005737">
    <property type="term" value="C:cytoplasm"/>
    <property type="evidence" value="ECO:0007669"/>
    <property type="project" value="TreeGrafter"/>
</dbReference>
<feature type="non-terminal residue" evidence="11">
    <location>
        <position position="1"/>
    </location>
</feature>
<evidence type="ECO:0000259" key="10">
    <source>
        <dbReference type="PROSITE" id="PS50011"/>
    </source>
</evidence>
<evidence type="ECO:0000256" key="7">
    <source>
        <dbReference type="ARBA" id="ARBA00047899"/>
    </source>
</evidence>
<dbReference type="PANTHER" id="PTHR47634">
    <property type="entry name" value="PROTEIN KINASE DOMAIN-CONTAINING PROTEIN-RELATED"/>
    <property type="match status" value="1"/>
</dbReference>
<evidence type="ECO:0000313" key="11">
    <source>
        <dbReference type="EMBL" id="KIM73047.1"/>
    </source>
</evidence>
<dbReference type="InterPro" id="IPR017441">
    <property type="entry name" value="Protein_kinase_ATP_BS"/>
</dbReference>
<keyword evidence="2" id="KW-0723">Serine/threonine-protein kinase</keyword>
<feature type="domain" description="Protein kinase" evidence="10">
    <location>
        <begin position="1"/>
        <end position="357"/>
    </location>
</feature>
<dbReference type="GO" id="GO:0000245">
    <property type="term" value="P:spliceosomal complex assembly"/>
    <property type="evidence" value="ECO:0007669"/>
    <property type="project" value="TreeGrafter"/>
</dbReference>
<evidence type="ECO:0000256" key="8">
    <source>
        <dbReference type="ARBA" id="ARBA00048679"/>
    </source>
</evidence>
<dbReference type="GO" id="GO:0005634">
    <property type="term" value="C:nucleus"/>
    <property type="evidence" value="ECO:0007669"/>
    <property type="project" value="TreeGrafter"/>
</dbReference>
<evidence type="ECO:0000256" key="4">
    <source>
        <dbReference type="ARBA" id="ARBA00022741"/>
    </source>
</evidence>
<dbReference type="SMART" id="SM00220">
    <property type="entry name" value="S_TKc"/>
    <property type="match status" value="1"/>
</dbReference>
<dbReference type="Proteomes" id="UP000054166">
    <property type="component" value="Unassembled WGS sequence"/>
</dbReference>
<dbReference type="InParanoid" id="A0A0C3B6U5"/>
<dbReference type="EC" id="2.7.11.1" evidence="1"/>
<keyword evidence="6 9" id="KW-0067">ATP-binding</keyword>